<dbReference type="Proteomes" id="UP000199199">
    <property type="component" value="Unassembled WGS sequence"/>
</dbReference>
<sequence>MDYRTQSAGLGLLVIGALAALGIVSFVDSFALQTPETLLAPTIGSIVLVAVVVGGLVALGSRSRRWLANPYW</sequence>
<evidence type="ECO:0000313" key="2">
    <source>
        <dbReference type="EMBL" id="SFS78345.1"/>
    </source>
</evidence>
<gene>
    <name evidence="2" type="ORF">SAMN04488556_2798</name>
</gene>
<organism evidence="2 3">
    <name type="scientific">Halostagnicola kamekurae</name>
    <dbReference type="NCBI Taxonomy" id="619731"/>
    <lineage>
        <taxon>Archaea</taxon>
        <taxon>Methanobacteriati</taxon>
        <taxon>Methanobacteriota</taxon>
        <taxon>Stenosarchaea group</taxon>
        <taxon>Halobacteria</taxon>
        <taxon>Halobacteriales</taxon>
        <taxon>Natrialbaceae</taxon>
        <taxon>Halostagnicola</taxon>
    </lineage>
</organism>
<feature type="transmembrane region" description="Helical" evidence="1">
    <location>
        <begin position="38"/>
        <end position="59"/>
    </location>
</feature>
<dbReference type="AlphaFoldDB" id="A0A1I6SN00"/>
<name>A0A1I6SN00_9EURY</name>
<dbReference type="RefSeq" id="WP_092905204.1">
    <property type="nucleotide sequence ID" value="NZ_FOZS01000002.1"/>
</dbReference>
<feature type="transmembrane region" description="Helical" evidence="1">
    <location>
        <begin position="12"/>
        <end position="32"/>
    </location>
</feature>
<evidence type="ECO:0000313" key="3">
    <source>
        <dbReference type="Proteomes" id="UP000199199"/>
    </source>
</evidence>
<protein>
    <submittedName>
        <fullName evidence="2">Uncharacterized protein</fullName>
    </submittedName>
</protein>
<keyword evidence="1" id="KW-1133">Transmembrane helix</keyword>
<evidence type="ECO:0000256" key="1">
    <source>
        <dbReference type="SAM" id="Phobius"/>
    </source>
</evidence>
<keyword evidence="1" id="KW-0472">Membrane</keyword>
<dbReference type="EMBL" id="FOZS01000002">
    <property type="protein sequence ID" value="SFS78345.1"/>
    <property type="molecule type" value="Genomic_DNA"/>
</dbReference>
<proteinExistence type="predicted"/>
<reference evidence="3" key="1">
    <citation type="submission" date="2016-10" db="EMBL/GenBank/DDBJ databases">
        <authorList>
            <person name="Varghese N."/>
            <person name="Submissions S."/>
        </authorList>
    </citation>
    <scope>NUCLEOTIDE SEQUENCE [LARGE SCALE GENOMIC DNA]</scope>
    <source>
        <strain evidence="3">DSM 22427</strain>
    </source>
</reference>
<keyword evidence="3" id="KW-1185">Reference proteome</keyword>
<accession>A0A1I6SN00</accession>
<keyword evidence="1" id="KW-0812">Transmembrane</keyword>